<dbReference type="Proteomes" id="UP001140094">
    <property type="component" value="Unassembled WGS sequence"/>
</dbReference>
<name>A0A9W8HUW6_9FUNG</name>
<comment type="subunit">
    <text evidence="10">Component of the NDC80 complex.</text>
</comment>
<evidence type="ECO:0000256" key="4">
    <source>
        <dbReference type="ARBA" id="ARBA00022776"/>
    </source>
</evidence>
<comment type="caution">
    <text evidence="12">The sequence shown here is derived from an EMBL/GenBank/DDBJ whole genome shotgun (WGS) entry which is preliminary data.</text>
</comment>
<feature type="compositionally biased region" description="Basic and acidic residues" evidence="11">
    <location>
        <begin position="39"/>
        <end position="51"/>
    </location>
</feature>
<evidence type="ECO:0000256" key="7">
    <source>
        <dbReference type="ARBA" id="ARBA00023242"/>
    </source>
</evidence>
<dbReference type="EMBL" id="JANBUO010001064">
    <property type="protein sequence ID" value="KAJ2800018.1"/>
    <property type="molecule type" value="Genomic_DNA"/>
</dbReference>
<keyword evidence="5 10" id="KW-0995">Kinetochore</keyword>
<feature type="compositionally biased region" description="Low complexity" evidence="11">
    <location>
        <begin position="52"/>
        <end position="65"/>
    </location>
</feature>
<reference evidence="12" key="1">
    <citation type="submission" date="2022-07" db="EMBL/GenBank/DDBJ databases">
        <title>Phylogenomic reconstructions and comparative analyses of Kickxellomycotina fungi.</title>
        <authorList>
            <person name="Reynolds N.K."/>
            <person name="Stajich J.E."/>
            <person name="Barry K."/>
            <person name="Grigoriev I.V."/>
            <person name="Crous P."/>
            <person name="Smith M.E."/>
        </authorList>
    </citation>
    <scope>NUCLEOTIDE SEQUENCE</scope>
    <source>
        <strain evidence="12">NRRL 1565</strain>
    </source>
</reference>
<dbReference type="Pfam" id="PF08286">
    <property type="entry name" value="Spc24"/>
    <property type="match status" value="1"/>
</dbReference>
<dbReference type="PANTHER" id="PTHR22142">
    <property type="match status" value="1"/>
</dbReference>
<keyword evidence="3 10" id="KW-0132">Cell division</keyword>
<protein>
    <recommendedName>
        <fullName evidence="10">Kinetochore protein Spc24</fullName>
    </recommendedName>
</protein>
<evidence type="ECO:0000256" key="6">
    <source>
        <dbReference type="ARBA" id="ARBA00023054"/>
    </source>
</evidence>
<keyword evidence="8 10" id="KW-0131">Cell cycle</keyword>
<keyword evidence="13" id="KW-1185">Reference proteome</keyword>
<dbReference type="OrthoDB" id="3344830at2759"/>
<keyword evidence="6" id="KW-0175">Coiled coil</keyword>
<organism evidence="12 13">
    <name type="scientific">Coemansia guatemalensis</name>
    <dbReference type="NCBI Taxonomy" id="2761395"/>
    <lineage>
        <taxon>Eukaryota</taxon>
        <taxon>Fungi</taxon>
        <taxon>Fungi incertae sedis</taxon>
        <taxon>Zoopagomycota</taxon>
        <taxon>Kickxellomycotina</taxon>
        <taxon>Kickxellomycetes</taxon>
        <taxon>Kickxellales</taxon>
        <taxon>Kickxellaceae</taxon>
        <taxon>Coemansia</taxon>
    </lineage>
</organism>
<feature type="compositionally biased region" description="Basic and acidic residues" evidence="11">
    <location>
        <begin position="66"/>
        <end position="82"/>
    </location>
</feature>
<evidence type="ECO:0000256" key="3">
    <source>
        <dbReference type="ARBA" id="ARBA00022618"/>
    </source>
</evidence>
<evidence type="ECO:0000256" key="11">
    <source>
        <dbReference type="SAM" id="MobiDB-lite"/>
    </source>
</evidence>
<sequence length="197" mass="22293">MPVEELVEQRHLMQSTVANLKHANDSQICRDLSQKLESIRESRRSEQDRMQEQLQQLSRRLQGARSRVDASKAQREQKSHAEVMRDLETEKQAAGDAIAAQESRQSQLNADIAELERQLQTLDDNIERQMVPDEGVLMLQILRGLGVEPLANAQTGVVESARVWTPKSACVVPVRSDTQEQQLPPHKLAARLWDLCA</sequence>
<dbReference type="GO" id="GO:0031262">
    <property type="term" value="C:Ndc80 complex"/>
    <property type="evidence" value="ECO:0007669"/>
    <property type="project" value="TreeGrafter"/>
</dbReference>
<dbReference type="AlphaFoldDB" id="A0A9W8HUW6"/>
<evidence type="ECO:0000256" key="8">
    <source>
        <dbReference type="ARBA" id="ARBA00023306"/>
    </source>
</evidence>
<dbReference type="GO" id="GO:0051301">
    <property type="term" value="P:cell division"/>
    <property type="evidence" value="ECO:0007669"/>
    <property type="project" value="UniProtKB-UniRule"/>
</dbReference>
<evidence type="ECO:0000313" key="13">
    <source>
        <dbReference type="Proteomes" id="UP001140094"/>
    </source>
</evidence>
<keyword evidence="7 10" id="KW-0539">Nucleus</keyword>
<comment type="function">
    <text evidence="10">Acts as a component of the essential kinetochore-associated NDC80 complex, which is required for chromosome segregation and spindle checkpoint activity.</text>
</comment>
<accession>A0A9W8HUW6</accession>
<feature type="region of interest" description="Disordered" evidence="11">
    <location>
        <begin position="39"/>
        <end position="82"/>
    </location>
</feature>
<dbReference type="PANTHER" id="PTHR22142:SF2">
    <property type="entry name" value="KINETOCHORE PROTEIN SPC24"/>
    <property type="match status" value="1"/>
</dbReference>
<keyword evidence="2 10" id="KW-0158">Chromosome</keyword>
<evidence type="ECO:0000256" key="2">
    <source>
        <dbReference type="ARBA" id="ARBA00022454"/>
    </source>
</evidence>
<keyword evidence="4 10" id="KW-0498">Mitosis</keyword>
<dbReference type="InterPro" id="IPR013252">
    <property type="entry name" value="Ndc80_Spc24"/>
</dbReference>
<dbReference type="GO" id="GO:0008017">
    <property type="term" value="F:microtubule binding"/>
    <property type="evidence" value="ECO:0007669"/>
    <property type="project" value="TreeGrafter"/>
</dbReference>
<gene>
    <name evidence="12" type="ORF">H4R20_004216</name>
</gene>
<evidence type="ECO:0000313" key="12">
    <source>
        <dbReference type="EMBL" id="KAJ2800018.1"/>
    </source>
</evidence>
<dbReference type="GO" id="GO:0005634">
    <property type="term" value="C:nucleus"/>
    <property type="evidence" value="ECO:0007669"/>
    <property type="project" value="UniProtKB-SubCell"/>
</dbReference>
<evidence type="ECO:0000256" key="1">
    <source>
        <dbReference type="ARBA" id="ARBA00007804"/>
    </source>
</evidence>
<evidence type="ECO:0000256" key="9">
    <source>
        <dbReference type="ARBA" id="ARBA00023328"/>
    </source>
</evidence>
<evidence type="ECO:0000256" key="10">
    <source>
        <dbReference type="RuleBase" id="RU368011"/>
    </source>
</evidence>
<comment type="similarity">
    <text evidence="1 10">Belongs to the SPC24 family.</text>
</comment>
<proteinExistence type="inferred from homology"/>
<dbReference type="GO" id="GO:0007059">
    <property type="term" value="P:chromosome segregation"/>
    <property type="evidence" value="ECO:0007669"/>
    <property type="project" value="TreeGrafter"/>
</dbReference>
<keyword evidence="9 10" id="KW-0137">Centromere</keyword>
<comment type="subcellular location">
    <subcellularLocation>
        <location evidence="10">Nucleus</location>
    </subcellularLocation>
    <subcellularLocation>
        <location evidence="10">Chromosome</location>
        <location evidence="10">Centromere</location>
        <location evidence="10">Kinetochore</location>
    </subcellularLocation>
</comment>
<evidence type="ECO:0000256" key="5">
    <source>
        <dbReference type="ARBA" id="ARBA00022838"/>
    </source>
</evidence>